<feature type="domain" description="PhoU" evidence="9">
    <location>
        <begin position="21"/>
        <end position="107"/>
    </location>
</feature>
<dbReference type="Proteomes" id="UP000294881">
    <property type="component" value="Unassembled WGS sequence"/>
</dbReference>
<sequence>MAEHIVSAYDAELAALRNRVVEMGGIAEKMLDDATRALVRRDAELAQSVINTDARLDNLQREIEENAILTIARRQPMAVDLREIISAIRVAGDVERIGDLAKNIAKRAVAISGQMQPTRIVVGVEHMSDLVQEQLKDVLDGFTQQNVNVAIDVWKRDGEIDALYTSLFRELLTYMMEDPRNIGFCTHMLFCAKNIERIGDHTTNIAETIYYLVTGSALVSERPKNDDTSFARVGES</sequence>
<dbReference type="GO" id="GO:0005737">
    <property type="term" value="C:cytoplasm"/>
    <property type="evidence" value="ECO:0007669"/>
    <property type="project" value="UniProtKB-SubCell"/>
</dbReference>
<reference evidence="10 11" key="1">
    <citation type="submission" date="2019-03" db="EMBL/GenBank/DDBJ databases">
        <title>Genomic Encyclopedia of Type Strains, Phase IV (KMG-IV): sequencing the most valuable type-strain genomes for metagenomic binning, comparative biology and taxonomic classification.</title>
        <authorList>
            <person name="Goeker M."/>
        </authorList>
    </citation>
    <scope>NUCLEOTIDE SEQUENCE [LARGE SCALE GENOMIC DNA]</scope>
    <source>
        <strain evidence="10 11">DSM 22958</strain>
    </source>
</reference>
<accession>A0A4R2GR63</accession>
<dbReference type="AlphaFoldDB" id="A0A4R2GR63"/>
<evidence type="ECO:0000256" key="2">
    <source>
        <dbReference type="ARBA" id="ARBA00008107"/>
    </source>
</evidence>
<proteinExistence type="inferred from homology"/>
<comment type="function">
    <text evidence="7 8">Plays a role in the regulation of phosphate uptake.</text>
</comment>
<keyword evidence="5 8" id="KW-0963">Cytoplasm</keyword>
<evidence type="ECO:0000256" key="6">
    <source>
        <dbReference type="ARBA" id="ARBA00022592"/>
    </source>
</evidence>
<comment type="subunit">
    <text evidence="3 8">Homodimer.</text>
</comment>
<dbReference type="SUPFAM" id="SSF109755">
    <property type="entry name" value="PhoU-like"/>
    <property type="match status" value="1"/>
</dbReference>
<dbReference type="GO" id="GO:0030643">
    <property type="term" value="P:intracellular phosphate ion homeostasis"/>
    <property type="evidence" value="ECO:0007669"/>
    <property type="project" value="InterPro"/>
</dbReference>
<comment type="caution">
    <text evidence="10">The sequence shown here is derived from an EMBL/GenBank/DDBJ whole genome shotgun (WGS) entry which is preliminary data.</text>
</comment>
<evidence type="ECO:0000256" key="3">
    <source>
        <dbReference type="ARBA" id="ARBA00011738"/>
    </source>
</evidence>
<dbReference type="FunFam" id="1.20.58.220:FF:000004">
    <property type="entry name" value="Phosphate-specific transport system accessory protein PhoU"/>
    <property type="match status" value="1"/>
</dbReference>
<dbReference type="InterPro" id="IPR026022">
    <property type="entry name" value="PhoU_dom"/>
</dbReference>
<evidence type="ECO:0000256" key="5">
    <source>
        <dbReference type="ARBA" id="ARBA00022490"/>
    </source>
</evidence>
<dbReference type="PIRSF" id="PIRSF003107">
    <property type="entry name" value="PhoU"/>
    <property type="match status" value="1"/>
</dbReference>
<protein>
    <recommendedName>
        <fullName evidence="8">Phosphate-specific transport system accessory protein PhoU</fullName>
    </recommendedName>
</protein>
<dbReference type="RefSeq" id="WP_132008911.1">
    <property type="nucleotide sequence ID" value="NZ_JBHUNN010000002.1"/>
</dbReference>
<comment type="subcellular location">
    <subcellularLocation>
        <location evidence="1 8">Cytoplasm</location>
    </subcellularLocation>
</comment>
<dbReference type="GO" id="GO:0045936">
    <property type="term" value="P:negative regulation of phosphate metabolic process"/>
    <property type="evidence" value="ECO:0007669"/>
    <property type="project" value="InterPro"/>
</dbReference>
<name>A0A4R2GR63_9HYPH</name>
<evidence type="ECO:0000256" key="1">
    <source>
        <dbReference type="ARBA" id="ARBA00004496"/>
    </source>
</evidence>
<dbReference type="Gene3D" id="1.20.58.220">
    <property type="entry name" value="Phosphate transport system protein phou homolog 2, domain 2"/>
    <property type="match status" value="2"/>
</dbReference>
<dbReference type="InterPro" id="IPR038078">
    <property type="entry name" value="PhoU-like_sf"/>
</dbReference>
<organism evidence="10 11">
    <name type="scientific">Camelimonas lactis</name>
    <dbReference type="NCBI Taxonomy" id="659006"/>
    <lineage>
        <taxon>Bacteria</taxon>
        <taxon>Pseudomonadati</taxon>
        <taxon>Pseudomonadota</taxon>
        <taxon>Alphaproteobacteria</taxon>
        <taxon>Hyphomicrobiales</taxon>
        <taxon>Chelatococcaceae</taxon>
        <taxon>Camelimonas</taxon>
    </lineage>
</organism>
<keyword evidence="11" id="KW-1185">Reference proteome</keyword>
<keyword evidence="6 8" id="KW-0592">Phosphate transport</keyword>
<dbReference type="PANTHER" id="PTHR42930">
    <property type="entry name" value="PHOSPHATE-SPECIFIC TRANSPORT SYSTEM ACCESSORY PROTEIN PHOU"/>
    <property type="match status" value="1"/>
</dbReference>
<evidence type="ECO:0000259" key="9">
    <source>
        <dbReference type="Pfam" id="PF01895"/>
    </source>
</evidence>
<dbReference type="PANTHER" id="PTHR42930:SF3">
    <property type="entry name" value="PHOSPHATE-SPECIFIC TRANSPORT SYSTEM ACCESSORY PROTEIN PHOU"/>
    <property type="match status" value="1"/>
</dbReference>
<evidence type="ECO:0000256" key="4">
    <source>
        <dbReference type="ARBA" id="ARBA00022448"/>
    </source>
</evidence>
<dbReference type="GO" id="GO:0006817">
    <property type="term" value="P:phosphate ion transport"/>
    <property type="evidence" value="ECO:0007669"/>
    <property type="project" value="UniProtKB-KW"/>
</dbReference>
<dbReference type="InterPro" id="IPR028366">
    <property type="entry name" value="PhoU"/>
</dbReference>
<dbReference type="EMBL" id="SLWL01000012">
    <property type="protein sequence ID" value="TCO11483.1"/>
    <property type="molecule type" value="Genomic_DNA"/>
</dbReference>
<gene>
    <name evidence="10" type="ORF">EV666_11271</name>
</gene>
<evidence type="ECO:0000313" key="10">
    <source>
        <dbReference type="EMBL" id="TCO11483.1"/>
    </source>
</evidence>
<dbReference type="OrthoDB" id="9814256at2"/>
<evidence type="ECO:0000313" key="11">
    <source>
        <dbReference type="Proteomes" id="UP000294881"/>
    </source>
</evidence>
<dbReference type="NCBIfam" id="TIGR02135">
    <property type="entry name" value="phoU_full"/>
    <property type="match status" value="1"/>
</dbReference>
<evidence type="ECO:0000256" key="8">
    <source>
        <dbReference type="PIRNR" id="PIRNR003107"/>
    </source>
</evidence>
<feature type="domain" description="PhoU" evidence="9">
    <location>
        <begin position="124"/>
        <end position="208"/>
    </location>
</feature>
<comment type="similarity">
    <text evidence="2 8">Belongs to the PhoU family.</text>
</comment>
<evidence type="ECO:0000256" key="7">
    <source>
        <dbReference type="ARBA" id="ARBA00056181"/>
    </source>
</evidence>
<keyword evidence="4 8" id="KW-0813">Transport</keyword>
<dbReference type="Pfam" id="PF01895">
    <property type="entry name" value="PhoU"/>
    <property type="match status" value="2"/>
</dbReference>